<evidence type="ECO:0000256" key="5">
    <source>
        <dbReference type="ARBA" id="ARBA00023002"/>
    </source>
</evidence>
<keyword evidence="5" id="KW-0560">Oxidoreductase</keyword>
<feature type="domain" description="Nitroreductase" evidence="6">
    <location>
        <begin position="39"/>
        <end position="199"/>
    </location>
</feature>
<dbReference type="InterPro" id="IPR000415">
    <property type="entry name" value="Nitroreductase-like"/>
</dbReference>
<dbReference type="PANTHER" id="PTHR43673:SF2">
    <property type="entry name" value="NITROREDUCTASE"/>
    <property type="match status" value="1"/>
</dbReference>
<dbReference type="Pfam" id="PF00881">
    <property type="entry name" value="Nitroreductase"/>
    <property type="match status" value="1"/>
</dbReference>
<sequence>MNKSIFLFAFITIILSSCAEKKSREVYNGTAKEAIINNILTRRSIREYTDQPVPNKLIDSIMKCAIYAPSANNNQSWELRIIKNKQLLDKVNDHFLTYAKTKKLSGHAALANVPGSGFHSFYKAPVLLVLAHDKTNPYSLLDAGLITENILLSAHALGLGTCPLGSLVTIFTNPDNQDIIKPLNFSDNFEPCLTIALGYPNENPLPKERFSDKVKYVE</sequence>
<evidence type="ECO:0000256" key="1">
    <source>
        <dbReference type="ARBA" id="ARBA00001917"/>
    </source>
</evidence>
<dbReference type="RefSeq" id="WP_131331797.1">
    <property type="nucleotide sequence ID" value="NZ_CP044016.1"/>
</dbReference>
<dbReference type="SUPFAM" id="SSF55469">
    <property type="entry name" value="FMN-dependent nitroreductase-like"/>
    <property type="match status" value="1"/>
</dbReference>
<dbReference type="Gene3D" id="3.40.109.10">
    <property type="entry name" value="NADH Oxidase"/>
    <property type="match status" value="1"/>
</dbReference>
<evidence type="ECO:0000259" key="6">
    <source>
        <dbReference type="Pfam" id="PF00881"/>
    </source>
</evidence>
<comment type="cofactor">
    <cofactor evidence="1">
        <name>FMN</name>
        <dbReference type="ChEBI" id="CHEBI:58210"/>
    </cofactor>
</comment>
<keyword evidence="8" id="KW-1185">Reference proteome</keyword>
<accession>A0A5P2G4R1</accession>
<comment type="similarity">
    <text evidence="2">Belongs to the nitroreductase family.</text>
</comment>
<dbReference type="EMBL" id="CP044016">
    <property type="protein sequence ID" value="QES90814.1"/>
    <property type="molecule type" value="Genomic_DNA"/>
</dbReference>
<protein>
    <submittedName>
        <fullName evidence="7">Nitroreductase</fullName>
    </submittedName>
</protein>
<evidence type="ECO:0000256" key="2">
    <source>
        <dbReference type="ARBA" id="ARBA00007118"/>
    </source>
</evidence>
<reference evidence="7 8" key="1">
    <citation type="submission" date="2019-09" db="EMBL/GenBank/DDBJ databases">
        <title>Complete genome sequence of Arachidicoccus sp. B3-10 isolated from apple orchard soil.</title>
        <authorList>
            <person name="Kim H.S."/>
            <person name="Han K.-I."/>
            <person name="Suh M.K."/>
            <person name="Lee K.C."/>
            <person name="Eom M.K."/>
            <person name="Kim J.-S."/>
            <person name="Kang S.W."/>
            <person name="Sin Y."/>
            <person name="Lee J.-S."/>
        </authorList>
    </citation>
    <scope>NUCLEOTIDE SEQUENCE [LARGE SCALE GENOMIC DNA]</scope>
    <source>
        <strain evidence="7 8">B3-10</strain>
    </source>
</reference>
<dbReference type="InterPro" id="IPR029479">
    <property type="entry name" value="Nitroreductase"/>
</dbReference>
<gene>
    <name evidence="7" type="ORF">E0W69_019915</name>
</gene>
<name>A0A5P2G4R1_9BACT</name>
<evidence type="ECO:0000313" key="8">
    <source>
        <dbReference type="Proteomes" id="UP000292424"/>
    </source>
</evidence>
<evidence type="ECO:0000256" key="4">
    <source>
        <dbReference type="ARBA" id="ARBA00022643"/>
    </source>
</evidence>
<evidence type="ECO:0000313" key="7">
    <source>
        <dbReference type="EMBL" id="QES90814.1"/>
    </source>
</evidence>
<dbReference type="PROSITE" id="PS51257">
    <property type="entry name" value="PROKAR_LIPOPROTEIN"/>
    <property type="match status" value="1"/>
</dbReference>
<dbReference type="PANTHER" id="PTHR43673">
    <property type="entry name" value="NAD(P)H NITROREDUCTASE YDGI-RELATED"/>
    <property type="match status" value="1"/>
</dbReference>
<keyword evidence="3" id="KW-0285">Flavoprotein</keyword>
<organism evidence="7 8">
    <name type="scientific">Rhizosphaericola mali</name>
    <dbReference type="NCBI Taxonomy" id="2545455"/>
    <lineage>
        <taxon>Bacteria</taxon>
        <taxon>Pseudomonadati</taxon>
        <taxon>Bacteroidota</taxon>
        <taxon>Chitinophagia</taxon>
        <taxon>Chitinophagales</taxon>
        <taxon>Chitinophagaceae</taxon>
        <taxon>Rhizosphaericola</taxon>
    </lineage>
</organism>
<dbReference type="KEGG" id="arac:E0W69_019915"/>
<keyword evidence="4" id="KW-0288">FMN</keyword>
<proteinExistence type="inferred from homology"/>
<dbReference type="AlphaFoldDB" id="A0A5P2G4R1"/>
<dbReference type="GO" id="GO:0016491">
    <property type="term" value="F:oxidoreductase activity"/>
    <property type="evidence" value="ECO:0007669"/>
    <property type="project" value="UniProtKB-KW"/>
</dbReference>
<evidence type="ECO:0000256" key="3">
    <source>
        <dbReference type="ARBA" id="ARBA00022630"/>
    </source>
</evidence>
<dbReference type="Proteomes" id="UP000292424">
    <property type="component" value="Chromosome"/>
</dbReference>
<dbReference type="OrthoDB" id="9809288at2"/>